<dbReference type="InterPro" id="IPR041173">
    <property type="entry name" value="LodA_C"/>
</dbReference>
<dbReference type="PANTHER" id="PTHR47572">
    <property type="entry name" value="LIPOPROTEIN-RELATED"/>
    <property type="match status" value="1"/>
</dbReference>
<evidence type="ECO:0000313" key="3">
    <source>
        <dbReference type="EMBL" id="CAB4948835.1"/>
    </source>
</evidence>
<dbReference type="Pfam" id="PF24684">
    <property type="entry name" value="Vgb_lyase"/>
    <property type="match status" value="1"/>
</dbReference>
<protein>
    <submittedName>
        <fullName evidence="3">Unannotated protein</fullName>
    </submittedName>
</protein>
<dbReference type="AlphaFoldDB" id="A0A6J7JZY4"/>
<dbReference type="EMBL" id="CAFBNE010000039">
    <property type="protein sequence ID" value="CAB4948835.1"/>
    <property type="molecule type" value="Genomic_DNA"/>
</dbReference>
<dbReference type="Pfam" id="PF17990">
    <property type="entry name" value="LodA_N"/>
    <property type="match status" value="1"/>
</dbReference>
<accession>A0A6J7JZY4</accession>
<dbReference type="InterPro" id="IPR051262">
    <property type="entry name" value="SMP-30/CGR1_Lactonase"/>
</dbReference>
<reference evidence="3" key="1">
    <citation type="submission" date="2020-05" db="EMBL/GenBank/DDBJ databases">
        <authorList>
            <person name="Chiriac C."/>
            <person name="Salcher M."/>
            <person name="Ghai R."/>
            <person name="Kavagutti S V."/>
        </authorList>
    </citation>
    <scope>NUCLEOTIDE SEQUENCE</scope>
</reference>
<dbReference type="InterPro" id="IPR011042">
    <property type="entry name" value="6-blade_b-propeller_TolB-like"/>
</dbReference>
<proteinExistence type="predicted"/>
<feature type="domain" description="L-lysine epsilon oxidase C-terminal" evidence="2">
    <location>
        <begin position="405"/>
        <end position="551"/>
    </location>
</feature>
<organism evidence="3">
    <name type="scientific">freshwater metagenome</name>
    <dbReference type="NCBI Taxonomy" id="449393"/>
    <lineage>
        <taxon>unclassified sequences</taxon>
        <taxon>metagenomes</taxon>
        <taxon>ecological metagenomes</taxon>
    </lineage>
</organism>
<feature type="domain" description="L-Lysine epsilon oxidase N-terminal" evidence="1">
    <location>
        <begin position="82"/>
        <end position="287"/>
    </location>
</feature>
<sequence>MRVRGCGCFEIHARPGLPRVSAERRASARVTVWQHARMALLLSRRTFIQAAASAAALASSGGVARAAERSGSLDRVVRVAVHPALGVARVGNSPDAFFLAPEVSGTTPIGPFKDPEGAMARQAARFRIFGYDRDGQVVAEITEADASIAWRVRLGNAKAAWYGADEPLDLPSADPMPLRNPDVADRASLAIVSGWRRVSGAASTPVSLDGGAFMGSPVTLGEILTDERGRLLVLPGSGSAVKGPNAPPLEGFADNDGWTDTTSDGPVQATVRIGDRVLEADPGWVLCGSPNYGPGMAAGVVTLYDTAFSSLVLAGRRKRPRTEYHRDIAPIFERITDMQWVNAGYLTTNGFGSLRDWTTPQWQARLSDSSRANDELRRAILSMFRDAFYGVLQPGLAPDLYGDKASPDVQTSDPRQWLAVSPVQYAHLRAWAKGDFTVGPDRRAVPSVDELPLRERPRSLDRSALDGCLGGAFHPGVEFPWIARTDWIWTDDLRLATPAAVPDLLTPGPLLTPAVATSRTGPLASIGPGDLVKWMGVPWQADSASCRFGYQKPVSPVLPGFWPARIPNSVLTEDDYRVVMDSTRTLDDRRAAFRTRREWERFIASPNRLTTLSMMVDEWFKLGVVRKAPGPADGAFPATMLVESRVGFPAGSAQDSPAWSIRPQMSLFPLVVTNSDDSTLRTVDAQGGVALLGSPGAIARPEGIARDPLGRLIVAAMDGRAVIRVARDGSVETVATVPDQPLGVAVDPNGMIYACGIGDGGWVASIDPSGKVKILLTAATGASQPHALGLAPDGALLISNNLDGTIARYDPLMRTMLDRTWITGLARPKNMAWDSDGALYIVERGASRVHRADQDGRQLPFTLQGASLNEPFGIAYDGLGALFVSSASTSANRIDRIVLAGDSGTVSVFATGMTNPGGVVFNP</sequence>
<evidence type="ECO:0000259" key="2">
    <source>
        <dbReference type="Pfam" id="PF18417"/>
    </source>
</evidence>
<evidence type="ECO:0000259" key="1">
    <source>
        <dbReference type="Pfam" id="PF17990"/>
    </source>
</evidence>
<gene>
    <name evidence="3" type="ORF">UFOPK3772_01401</name>
</gene>
<dbReference type="PANTHER" id="PTHR47572:SF4">
    <property type="entry name" value="LACTONASE DRP35"/>
    <property type="match status" value="1"/>
</dbReference>
<dbReference type="SUPFAM" id="SSF101898">
    <property type="entry name" value="NHL repeat"/>
    <property type="match status" value="1"/>
</dbReference>
<dbReference type="Pfam" id="PF18417">
    <property type="entry name" value="LodA_C"/>
    <property type="match status" value="1"/>
</dbReference>
<dbReference type="InterPro" id="IPR041168">
    <property type="entry name" value="LodA_N"/>
</dbReference>
<name>A0A6J7JZY4_9ZZZZ</name>
<dbReference type="Gene3D" id="2.120.10.30">
    <property type="entry name" value="TolB, C-terminal domain"/>
    <property type="match status" value="2"/>
</dbReference>